<keyword evidence="4" id="KW-1185">Reference proteome</keyword>
<protein>
    <recommendedName>
        <fullName evidence="5">Membrane lipoprotein</fullName>
    </recommendedName>
</protein>
<comment type="caution">
    <text evidence="3">The sequence shown here is derived from an EMBL/GenBank/DDBJ whole genome shotgun (WGS) entry which is preliminary data.</text>
</comment>
<dbReference type="EMBL" id="JABWGO010000003">
    <property type="protein sequence ID" value="NUW41790.1"/>
    <property type="molecule type" value="Genomic_DNA"/>
</dbReference>
<name>A0A7Y6IP95_9ACTN</name>
<organism evidence="3 4">
    <name type="scientific">Nonomuraea rhodomycinica</name>
    <dbReference type="NCBI Taxonomy" id="1712872"/>
    <lineage>
        <taxon>Bacteria</taxon>
        <taxon>Bacillati</taxon>
        <taxon>Actinomycetota</taxon>
        <taxon>Actinomycetes</taxon>
        <taxon>Streptosporangiales</taxon>
        <taxon>Streptosporangiaceae</taxon>
        <taxon>Nonomuraea</taxon>
    </lineage>
</organism>
<dbReference type="Proteomes" id="UP000546126">
    <property type="component" value="Unassembled WGS sequence"/>
</dbReference>
<feature type="region of interest" description="Disordered" evidence="1">
    <location>
        <begin position="169"/>
        <end position="208"/>
    </location>
</feature>
<feature type="chain" id="PRO_5038776428" description="Membrane lipoprotein" evidence="2">
    <location>
        <begin position="28"/>
        <end position="208"/>
    </location>
</feature>
<evidence type="ECO:0000256" key="2">
    <source>
        <dbReference type="SAM" id="SignalP"/>
    </source>
</evidence>
<keyword evidence="2" id="KW-0732">Signal</keyword>
<dbReference type="RefSeq" id="WP_175601327.1">
    <property type="nucleotide sequence ID" value="NZ_JABWGO010000003.1"/>
</dbReference>
<accession>A0A7Y6IP95</accession>
<sequence length="208" mass="21175">MRLVRKGSPARRPGRLLPAALLAAVLAACGTQGTLSQEVVDRARASGAAPDLIYAVELDGYRILEQSAGGVGEEGFGVRYAPEDGAGDPVELRVDRGSFNDDLCASTPVSGGDGGGAVRCERDGDGWYRTDGVRQDYTVVRGDHFVRLAAAVGQVGRDALREAVLGARPAVGDGAGEGTPAPPPTAVPRGDLPTTGDGAPYNPVGPGG</sequence>
<gene>
    <name evidence="3" type="ORF">HT134_16830</name>
</gene>
<dbReference type="AlphaFoldDB" id="A0A7Y6IP95"/>
<dbReference type="PROSITE" id="PS51257">
    <property type="entry name" value="PROKAR_LIPOPROTEIN"/>
    <property type="match status" value="1"/>
</dbReference>
<evidence type="ECO:0000256" key="1">
    <source>
        <dbReference type="SAM" id="MobiDB-lite"/>
    </source>
</evidence>
<evidence type="ECO:0000313" key="3">
    <source>
        <dbReference type="EMBL" id="NUW41790.1"/>
    </source>
</evidence>
<evidence type="ECO:0000313" key="4">
    <source>
        <dbReference type="Proteomes" id="UP000546126"/>
    </source>
</evidence>
<reference evidence="3 4" key="1">
    <citation type="submission" date="2020-06" db="EMBL/GenBank/DDBJ databases">
        <authorList>
            <person name="Chanama M."/>
        </authorList>
    </citation>
    <scope>NUCLEOTIDE SEQUENCE [LARGE SCALE GENOMIC DNA]</scope>
    <source>
        <strain evidence="3 4">TBRC6557</strain>
    </source>
</reference>
<feature type="signal peptide" evidence="2">
    <location>
        <begin position="1"/>
        <end position="27"/>
    </location>
</feature>
<evidence type="ECO:0008006" key="5">
    <source>
        <dbReference type="Google" id="ProtNLM"/>
    </source>
</evidence>
<proteinExistence type="predicted"/>